<sequence length="244" mass="26718">MADQEKDDNRNNAHGGGSDHGGPGQGNPDHGNPGHGGGDHGGGDPGGGQGPKLIEIVIDSNTYKVRKEKMSGAELKQLGSVDPSYRLFLERPGDDEPIPDGKEVKLKDGMVFYSLPPADLGSVLDVQLKQLFERYNTVEVTERSDGTRLVRFQLDLPAGWNKTRTTIWFIAPAGYPAAQPDCFWADNDLRLASGKQPDNSQSGHVGHGAEPAVWFSWHTKAWNPNRDGLLTYVHVIQARFRELR</sequence>
<feature type="compositionally biased region" description="Gly residues" evidence="1">
    <location>
        <begin position="14"/>
        <end position="25"/>
    </location>
</feature>
<dbReference type="InterPro" id="IPR025701">
    <property type="entry name" value="UBQ-conjugat_E2_E"/>
</dbReference>
<keyword evidence="4" id="KW-1185">Reference proteome</keyword>
<dbReference type="Proteomes" id="UP001595711">
    <property type="component" value="Unassembled WGS sequence"/>
</dbReference>
<evidence type="ECO:0000259" key="2">
    <source>
        <dbReference type="Pfam" id="PF14452"/>
    </source>
</evidence>
<name>A0ABV7VAE6_9PROT</name>
<evidence type="ECO:0000313" key="3">
    <source>
        <dbReference type="EMBL" id="MFC3674063.1"/>
    </source>
</evidence>
<dbReference type="InterPro" id="IPR027802">
    <property type="entry name" value="Multi-ubiquitin_dom"/>
</dbReference>
<feature type="domain" description="Multi-ubiquitin" evidence="2">
    <location>
        <begin position="55"/>
        <end position="112"/>
    </location>
</feature>
<proteinExistence type="predicted"/>
<organism evidence="3 4">
    <name type="scientific">Ferrovibrio xuzhouensis</name>
    <dbReference type="NCBI Taxonomy" id="1576914"/>
    <lineage>
        <taxon>Bacteria</taxon>
        <taxon>Pseudomonadati</taxon>
        <taxon>Pseudomonadota</taxon>
        <taxon>Alphaproteobacteria</taxon>
        <taxon>Rhodospirillales</taxon>
        <taxon>Rhodospirillaceae</taxon>
        <taxon>Ferrovibrio</taxon>
    </lineage>
</organism>
<comment type="caution">
    <text evidence="3">The sequence shown here is derived from an EMBL/GenBank/DDBJ whole genome shotgun (WGS) entry which is preliminary data.</text>
</comment>
<feature type="region of interest" description="Disordered" evidence="1">
    <location>
        <begin position="1"/>
        <end position="53"/>
    </location>
</feature>
<dbReference type="EMBL" id="JBHRYJ010000001">
    <property type="protein sequence ID" value="MFC3674063.1"/>
    <property type="molecule type" value="Genomic_DNA"/>
</dbReference>
<reference evidence="4" key="1">
    <citation type="journal article" date="2019" name="Int. J. Syst. Evol. Microbiol.">
        <title>The Global Catalogue of Microorganisms (GCM) 10K type strain sequencing project: providing services to taxonomists for standard genome sequencing and annotation.</title>
        <authorList>
            <consortium name="The Broad Institute Genomics Platform"/>
            <consortium name="The Broad Institute Genome Sequencing Center for Infectious Disease"/>
            <person name="Wu L."/>
            <person name="Ma J."/>
        </authorList>
    </citation>
    <scope>NUCLEOTIDE SEQUENCE [LARGE SCALE GENOMIC DNA]</scope>
    <source>
        <strain evidence="4">KCTC 42182</strain>
    </source>
</reference>
<evidence type="ECO:0000313" key="4">
    <source>
        <dbReference type="Proteomes" id="UP001595711"/>
    </source>
</evidence>
<dbReference type="Pfam" id="PF14462">
    <property type="entry name" value="Prok-E2_E"/>
    <property type="match status" value="1"/>
</dbReference>
<evidence type="ECO:0000256" key="1">
    <source>
        <dbReference type="SAM" id="MobiDB-lite"/>
    </source>
</evidence>
<dbReference type="Pfam" id="PF14452">
    <property type="entry name" value="Multi_ubiq"/>
    <property type="match status" value="1"/>
</dbReference>
<dbReference type="RefSeq" id="WP_379720325.1">
    <property type="nucleotide sequence ID" value="NZ_JBHRYJ010000001.1"/>
</dbReference>
<protein>
    <submittedName>
        <fullName evidence="3">Multiubiquitin domain-containing protein</fullName>
    </submittedName>
</protein>
<accession>A0ABV7VAE6</accession>
<gene>
    <name evidence="3" type="ORF">ACFOOQ_00820</name>
</gene>